<dbReference type="AlphaFoldDB" id="A0A8S0UAG6"/>
<protein>
    <submittedName>
        <fullName evidence="1">Uncharacterized protein</fullName>
    </submittedName>
</protein>
<keyword evidence="2" id="KW-1185">Reference proteome</keyword>
<evidence type="ECO:0000313" key="1">
    <source>
        <dbReference type="EMBL" id="CAA3013745.1"/>
    </source>
</evidence>
<comment type="caution">
    <text evidence="1">The sequence shown here is derived from an EMBL/GenBank/DDBJ whole genome shotgun (WGS) entry which is preliminary data.</text>
</comment>
<dbReference type="Proteomes" id="UP000594638">
    <property type="component" value="Unassembled WGS sequence"/>
</dbReference>
<dbReference type="Gramene" id="OE9A019119T1">
    <property type="protein sequence ID" value="OE9A019119C1"/>
    <property type="gene ID" value="OE9A019119"/>
</dbReference>
<organism evidence="1 2">
    <name type="scientific">Olea europaea subsp. europaea</name>
    <dbReference type="NCBI Taxonomy" id="158383"/>
    <lineage>
        <taxon>Eukaryota</taxon>
        <taxon>Viridiplantae</taxon>
        <taxon>Streptophyta</taxon>
        <taxon>Embryophyta</taxon>
        <taxon>Tracheophyta</taxon>
        <taxon>Spermatophyta</taxon>
        <taxon>Magnoliopsida</taxon>
        <taxon>eudicotyledons</taxon>
        <taxon>Gunneridae</taxon>
        <taxon>Pentapetalae</taxon>
        <taxon>asterids</taxon>
        <taxon>lamiids</taxon>
        <taxon>Lamiales</taxon>
        <taxon>Oleaceae</taxon>
        <taxon>Oleeae</taxon>
        <taxon>Olea</taxon>
    </lineage>
</organism>
<accession>A0A8S0UAG6</accession>
<evidence type="ECO:0000313" key="2">
    <source>
        <dbReference type="Proteomes" id="UP000594638"/>
    </source>
</evidence>
<gene>
    <name evidence="1" type="ORF">OLEA9_A019119</name>
</gene>
<name>A0A8S0UAG6_OLEEU</name>
<proteinExistence type="predicted"/>
<reference evidence="1 2" key="1">
    <citation type="submission" date="2019-12" db="EMBL/GenBank/DDBJ databases">
        <authorList>
            <person name="Alioto T."/>
            <person name="Alioto T."/>
            <person name="Gomez Garrido J."/>
        </authorList>
    </citation>
    <scope>NUCLEOTIDE SEQUENCE [LARGE SCALE GENOMIC DNA]</scope>
</reference>
<sequence>MCGVYCTKVISENAAIGESANRFSGKDDDLYGDDDEDEHDVANLAHISYKHINIHIDLYMMIMTTMMMKMNLRDGPVPVVVRSKQRNKEGKRFESSIERMFRKKNYIWNLKI</sequence>
<dbReference type="EMBL" id="CACTIH010007451">
    <property type="protein sequence ID" value="CAA3013745.1"/>
    <property type="molecule type" value="Genomic_DNA"/>
</dbReference>